<evidence type="ECO:0008006" key="4">
    <source>
        <dbReference type="Google" id="ProtNLM"/>
    </source>
</evidence>
<keyword evidence="1" id="KW-0812">Transmembrane</keyword>
<keyword evidence="1" id="KW-0472">Membrane</keyword>
<evidence type="ECO:0000313" key="3">
    <source>
        <dbReference type="Proteomes" id="UP000178774"/>
    </source>
</evidence>
<feature type="transmembrane region" description="Helical" evidence="1">
    <location>
        <begin position="142"/>
        <end position="163"/>
    </location>
</feature>
<organism evidence="2 3">
    <name type="scientific">Candidatus Staskawiczbacteria bacterium RIFCSPHIGHO2_01_FULL_41_41</name>
    <dbReference type="NCBI Taxonomy" id="1802203"/>
    <lineage>
        <taxon>Bacteria</taxon>
        <taxon>Candidatus Staskawicziibacteriota</taxon>
    </lineage>
</organism>
<reference evidence="2 3" key="1">
    <citation type="journal article" date="2016" name="Nat. Commun.">
        <title>Thousands of microbial genomes shed light on interconnected biogeochemical processes in an aquifer system.</title>
        <authorList>
            <person name="Anantharaman K."/>
            <person name="Brown C.T."/>
            <person name="Hug L.A."/>
            <person name="Sharon I."/>
            <person name="Castelle C.J."/>
            <person name="Probst A.J."/>
            <person name="Thomas B.C."/>
            <person name="Singh A."/>
            <person name="Wilkins M.J."/>
            <person name="Karaoz U."/>
            <person name="Brodie E.L."/>
            <person name="Williams K.H."/>
            <person name="Hubbard S.S."/>
            <person name="Banfield J.F."/>
        </authorList>
    </citation>
    <scope>NUCLEOTIDE SEQUENCE [LARGE SCALE GENOMIC DNA]</scope>
</reference>
<protein>
    <recommendedName>
        <fullName evidence="4">Ferric oxidoreductase domain-containing protein</fullName>
    </recommendedName>
</protein>
<evidence type="ECO:0000256" key="1">
    <source>
        <dbReference type="SAM" id="Phobius"/>
    </source>
</evidence>
<accession>A0A1G2HUA8</accession>
<keyword evidence="1" id="KW-1133">Transmembrane helix</keyword>
<gene>
    <name evidence="2" type="ORF">A2822_02995</name>
</gene>
<name>A0A1G2HUA8_9BACT</name>
<dbReference type="PROSITE" id="PS51257">
    <property type="entry name" value="PROKAR_LIPOPROTEIN"/>
    <property type="match status" value="1"/>
</dbReference>
<dbReference type="AlphaFoldDB" id="A0A1G2HUA8"/>
<evidence type="ECO:0000313" key="2">
    <source>
        <dbReference type="EMBL" id="OGZ65989.1"/>
    </source>
</evidence>
<sequence length="199" mass="22636">MTNKITNYIIVAGACLAVAYPLWVRASSLIWALDATLPQNLFPLFGLAAASLLWLHAISGAFEPWLRANFDFDAFVQRTATLILICLIAHPLLLLISLGFRIWDLYAIYDITYIYLGVVVWLLLISYDIFKPFKKSGFFARNWNAVLIISNIGFLLTFLHSLALGSDLQTNPLRFVWIFYGITATLAIIYTYGMRRFLK</sequence>
<feature type="transmembrane region" description="Helical" evidence="1">
    <location>
        <begin position="44"/>
        <end position="62"/>
    </location>
</feature>
<feature type="transmembrane region" description="Helical" evidence="1">
    <location>
        <begin position="7"/>
        <end position="24"/>
    </location>
</feature>
<feature type="transmembrane region" description="Helical" evidence="1">
    <location>
        <begin position="82"/>
        <end position="100"/>
    </location>
</feature>
<feature type="transmembrane region" description="Helical" evidence="1">
    <location>
        <begin position="106"/>
        <end position="130"/>
    </location>
</feature>
<feature type="transmembrane region" description="Helical" evidence="1">
    <location>
        <begin position="175"/>
        <end position="193"/>
    </location>
</feature>
<dbReference type="Proteomes" id="UP000178774">
    <property type="component" value="Unassembled WGS sequence"/>
</dbReference>
<proteinExistence type="predicted"/>
<dbReference type="EMBL" id="MHOP01000011">
    <property type="protein sequence ID" value="OGZ65989.1"/>
    <property type="molecule type" value="Genomic_DNA"/>
</dbReference>
<comment type="caution">
    <text evidence="2">The sequence shown here is derived from an EMBL/GenBank/DDBJ whole genome shotgun (WGS) entry which is preliminary data.</text>
</comment>